<accession>A0AAE3P4X1</accession>
<dbReference type="RefSeq" id="WP_321536846.1">
    <property type="nucleotide sequence ID" value="NZ_JARGDL010000026.1"/>
</dbReference>
<comment type="caution">
    <text evidence="1">The sequence shown here is derived from an EMBL/GenBank/DDBJ whole genome shotgun (WGS) entry which is preliminary data.</text>
</comment>
<reference evidence="1" key="1">
    <citation type="submission" date="2023-03" db="EMBL/GenBank/DDBJ databases">
        <title>Stygiobacter electus gen. nov., sp. nov., facultatively anaerobic thermotolerant bacterium of the class Ignavibacteria from a well of Yessentuki mineral water deposit.</title>
        <authorList>
            <person name="Podosokorskaya O.A."/>
            <person name="Elcheninov A.G."/>
            <person name="Petrova N.F."/>
            <person name="Zavarzina D.G."/>
            <person name="Kublanov I.V."/>
            <person name="Merkel A.Y."/>
        </authorList>
    </citation>
    <scope>NUCLEOTIDE SEQUENCE</scope>
    <source>
        <strain evidence="1">09-Me</strain>
    </source>
</reference>
<proteinExistence type="predicted"/>
<keyword evidence="2" id="KW-1185">Reference proteome</keyword>
<dbReference type="Proteomes" id="UP001221302">
    <property type="component" value="Unassembled WGS sequence"/>
</dbReference>
<gene>
    <name evidence="1" type="ORF">P0M35_12995</name>
</gene>
<organism evidence="1 2">
    <name type="scientific">Stygiobacter electus</name>
    <dbReference type="NCBI Taxonomy" id="3032292"/>
    <lineage>
        <taxon>Bacteria</taxon>
        <taxon>Pseudomonadati</taxon>
        <taxon>Ignavibacteriota</taxon>
        <taxon>Ignavibacteria</taxon>
        <taxon>Ignavibacteriales</taxon>
        <taxon>Melioribacteraceae</taxon>
        <taxon>Stygiobacter</taxon>
    </lineage>
</organism>
<evidence type="ECO:0000313" key="2">
    <source>
        <dbReference type="Proteomes" id="UP001221302"/>
    </source>
</evidence>
<dbReference type="EMBL" id="JARGDL010000026">
    <property type="protein sequence ID" value="MDF1613075.1"/>
    <property type="molecule type" value="Genomic_DNA"/>
</dbReference>
<sequence length="124" mass="15165">MTFEEKYNKLVKIFWDYNIPYDSLKKIIQHQFTSLDKYTHDLIIKRTLERLDWYDLLNILGKEKIKEILTSDIIKKIRNKELKARYERIRQILFNEAVPVSGWDPENIKRIKSSILSNRWYCIK</sequence>
<evidence type="ECO:0000313" key="1">
    <source>
        <dbReference type="EMBL" id="MDF1613075.1"/>
    </source>
</evidence>
<dbReference type="AlphaFoldDB" id="A0AAE3P4X1"/>
<protein>
    <submittedName>
        <fullName evidence="1">Uncharacterized protein</fullName>
    </submittedName>
</protein>
<name>A0AAE3P4X1_9BACT</name>